<evidence type="ECO:0000256" key="1">
    <source>
        <dbReference type="ARBA" id="ARBA00004651"/>
    </source>
</evidence>
<dbReference type="PANTHER" id="PTHR11662:SF450">
    <property type="entry name" value="BLR1003 PROTEIN"/>
    <property type="match status" value="1"/>
</dbReference>
<keyword evidence="7" id="KW-0614">Plasmid</keyword>
<dbReference type="Gene3D" id="1.20.1250.20">
    <property type="entry name" value="MFS general substrate transporter like domains"/>
    <property type="match status" value="2"/>
</dbReference>
<feature type="domain" description="Major facilitator superfamily (MFS) profile" evidence="6">
    <location>
        <begin position="38"/>
        <end position="436"/>
    </location>
</feature>
<name>F2L6G0_PSEUX</name>
<dbReference type="Proteomes" id="UP000007809">
    <property type="component" value="Plasmid pPSED01"/>
</dbReference>
<keyword evidence="8" id="KW-1185">Reference proteome</keyword>
<keyword evidence="4 5" id="KW-0472">Membrane</keyword>
<dbReference type="KEGG" id="pdx:Psed_6774"/>
<feature type="transmembrane region" description="Helical" evidence="5">
    <location>
        <begin position="244"/>
        <end position="265"/>
    </location>
</feature>
<feature type="transmembrane region" description="Helical" evidence="5">
    <location>
        <begin position="271"/>
        <end position="296"/>
    </location>
</feature>
<gene>
    <name evidence="7" type="ordered locus">Psed_6774</name>
</gene>
<feature type="transmembrane region" description="Helical" evidence="5">
    <location>
        <begin position="165"/>
        <end position="186"/>
    </location>
</feature>
<dbReference type="AlphaFoldDB" id="F2L6G0"/>
<comment type="subcellular location">
    <subcellularLocation>
        <location evidence="1">Cell membrane</location>
        <topology evidence="1">Multi-pass membrane protein</topology>
    </subcellularLocation>
</comment>
<evidence type="ECO:0000256" key="2">
    <source>
        <dbReference type="ARBA" id="ARBA00022692"/>
    </source>
</evidence>
<feature type="transmembrane region" description="Helical" evidence="5">
    <location>
        <begin position="343"/>
        <end position="368"/>
    </location>
</feature>
<feature type="transmembrane region" description="Helical" evidence="5">
    <location>
        <begin position="317"/>
        <end position="337"/>
    </location>
</feature>
<dbReference type="PROSITE" id="PS50850">
    <property type="entry name" value="MFS"/>
    <property type="match status" value="1"/>
</dbReference>
<protein>
    <submittedName>
        <fullName evidence="7">Major facilitator superfamily MFS_1</fullName>
    </submittedName>
</protein>
<dbReference type="PANTHER" id="PTHR11662">
    <property type="entry name" value="SOLUTE CARRIER FAMILY 17"/>
    <property type="match status" value="1"/>
</dbReference>
<feature type="transmembrane region" description="Helical" evidence="5">
    <location>
        <begin position="103"/>
        <end position="128"/>
    </location>
</feature>
<dbReference type="Pfam" id="PF07690">
    <property type="entry name" value="MFS_1"/>
    <property type="match status" value="1"/>
</dbReference>
<dbReference type="GO" id="GO:0022857">
    <property type="term" value="F:transmembrane transporter activity"/>
    <property type="evidence" value="ECO:0007669"/>
    <property type="project" value="InterPro"/>
</dbReference>
<dbReference type="EMBL" id="CP002594">
    <property type="protein sequence ID" value="AEA28854.1"/>
    <property type="molecule type" value="Genomic_DNA"/>
</dbReference>
<dbReference type="InterPro" id="IPR050382">
    <property type="entry name" value="MFS_Na/Anion_cotransporter"/>
</dbReference>
<feature type="transmembrane region" description="Helical" evidence="5">
    <location>
        <begin position="192"/>
        <end position="212"/>
    </location>
</feature>
<feature type="transmembrane region" description="Helical" evidence="5">
    <location>
        <begin position="380"/>
        <end position="400"/>
    </location>
</feature>
<sequence length="450" mass="47435">MVSLRKDRISVAIEHVAESAESTEQAPPRHSGITAWSMTGVVILLYMINYADKAVYGIIAQPLARELGLTAAQIGMVGSLFFLIFTLGGLTSGLLNRWLGLRWALLALAIVWSAAMLPVVLAATLAALIAGRMLLGLAEGPSSALMHAAVYSWHAPARRGFPSALLLSAVSIAKIIFAPILTWVTVSYGWRAALITMAVLGLVWSVLWLATWSDGPYTARKHDASASDAAPSVRWTSIFRAPTFVFGSLLFMSYYALQTVILTWLPSYFELGLGFSAIEAGSMFGIPSLVALAVMLTATRLSDRMVAHGATVRKARSVLAAGGVLVGGAVLLFVPYIGSPMAVVALISLAYGIASVAAPLLNTAVSVICPQQQLAGTLGVYMAIMAVGGIFAPWLAGVIVDNAASPADGFALSFQILGAASGVFAVLALLFMRPDRDRDRLLGAKKEDLA</sequence>
<evidence type="ECO:0000256" key="3">
    <source>
        <dbReference type="ARBA" id="ARBA00022989"/>
    </source>
</evidence>
<keyword evidence="3 5" id="KW-1133">Transmembrane helix</keyword>
<keyword evidence="2 5" id="KW-0812">Transmembrane</keyword>
<reference evidence="7 8" key="1">
    <citation type="journal article" date="2011" name="J. Bacteriol.">
        <title>Genome sequence of the 1,4-dioxane-degrading Pseudonocardia dioxanivorans strain CB1190.</title>
        <authorList>
            <person name="Sales C.M."/>
            <person name="Mahendra S."/>
            <person name="Grostern A."/>
            <person name="Parales R.E."/>
            <person name="Goodwin L.A."/>
            <person name="Woyke T."/>
            <person name="Nolan M."/>
            <person name="Lapidus A."/>
            <person name="Chertkov O."/>
            <person name="Ovchinnikova G."/>
            <person name="Sczyrba A."/>
            <person name="Alvarez-Cohen L."/>
        </authorList>
    </citation>
    <scope>NUCLEOTIDE SEQUENCE [LARGE SCALE GENOMIC DNA]</scope>
    <source>
        <strain evidence="8">ATCC 55486 / DSM 44775 / JCM 13855 / CB1190</strain>
    </source>
</reference>
<dbReference type="GO" id="GO:0005886">
    <property type="term" value="C:plasma membrane"/>
    <property type="evidence" value="ECO:0007669"/>
    <property type="project" value="UniProtKB-SubCell"/>
</dbReference>
<dbReference type="HOGENOM" id="CLU_001265_5_1_11"/>
<dbReference type="InterPro" id="IPR036259">
    <property type="entry name" value="MFS_trans_sf"/>
</dbReference>
<evidence type="ECO:0000256" key="5">
    <source>
        <dbReference type="SAM" id="Phobius"/>
    </source>
</evidence>
<dbReference type="SUPFAM" id="SSF103473">
    <property type="entry name" value="MFS general substrate transporter"/>
    <property type="match status" value="1"/>
</dbReference>
<proteinExistence type="predicted"/>
<accession>F2L6G0</accession>
<organism evidence="7 8">
    <name type="scientific">Pseudonocardia dioxanivorans (strain ATCC 55486 / DSM 44775 / JCM 13855 / CB1190)</name>
    <dbReference type="NCBI Taxonomy" id="675635"/>
    <lineage>
        <taxon>Bacteria</taxon>
        <taxon>Bacillati</taxon>
        <taxon>Actinomycetota</taxon>
        <taxon>Actinomycetes</taxon>
        <taxon>Pseudonocardiales</taxon>
        <taxon>Pseudonocardiaceae</taxon>
        <taxon>Pseudonocardia</taxon>
    </lineage>
</organism>
<evidence type="ECO:0000313" key="7">
    <source>
        <dbReference type="EMBL" id="AEA28854.1"/>
    </source>
</evidence>
<feature type="transmembrane region" description="Helical" evidence="5">
    <location>
        <begin position="71"/>
        <end position="91"/>
    </location>
</feature>
<dbReference type="InterPro" id="IPR011701">
    <property type="entry name" value="MFS"/>
</dbReference>
<dbReference type="eggNOG" id="COG2271">
    <property type="taxonomic scope" value="Bacteria"/>
</dbReference>
<evidence type="ECO:0000256" key="4">
    <source>
        <dbReference type="ARBA" id="ARBA00023136"/>
    </source>
</evidence>
<evidence type="ECO:0000313" key="8">
    <source>
        <dbReference type="Proteomes" id="UP000007809"/>
    </source>
</evidence>
<evidence type="ECO:0000259" key="6">
    <source>
        <dbReference type="PROSITE" id="PS50850"/>
    </source>
</evidence>
<geneLocation type="plasmid" evidence="7 8">
    <name>pPSED01</name>
</geneLocation>
<dbReference type="InterPro" id="IPR020846">
    <property type="entry name" value="MFS_dom"/>
</dbReference>
<feature type="transmembrane region" description="Helical" evidence="5">
    <location>
        <begin position="134"/>
        <end position="153"/>
    </location>
</feature>
<feature type="transmembrane region" description="Helical" evidence="5">
    <location>
        <begin position="412"/>
        <end position="432"/>
    </location>
</feature>